<evidence type="ECO:0000256" key="2">
    <source>
        <dbReference type="SAM" id="MobiDB-lite"/>
    </source>
</evidence>
<dbReference type="OrthoDB" id="7863847at2759"/>
<feature type="region of interest" description="Disordered" evidence="2">
    <location>
        <begin position="85"/>
        <end position="111"/>
    </location>
</feature>
<sequence length="111" mass="13117">MSKLIRKFLSQTKDLTNWKYLIKSNFNLVNSLDLKLEELRLERSQLEARSKTLLQKQRSTECMLTDLTRSIKQLEYDIVQMQKQKAQNIASAPEEEEIRESRRASNSQRKG</sequence>
<dbReference type="AlphaFoldDB" id="A0A6P8X439"/>
<reference evidence="4" key="1">
    <citation type="submission" date="2025-08" db="UniProtKB">
        <authorList>
            <consortium name="RefSeq"/>
        </authorList>
    </citation>
    <scope>IDENTIFICATION</scope>
    <source>
        <strain evidence="4">15112-1751.03</strain>
        <tissue evidence="4">Whole Adult</tissue>
    </source>
</reference>
<name>A0A6P8X439_DROAB</name>
<protein>
    <submittedName>
        <fullName evidence="4">Uncharacterized protein LOC117569457</fullName>
    </submittedName>
</protein>
<proteinExistence type="predicted"/>
<keyword evidence="3" id="KW-1185">Reference proteome</keyword>
<organism evidence="3 4">
    <name type="scientific">Drosophila albomicans</name>
    <name type="common">Fruit fly</name>
    <dbReference type="NCBI Taxonomy" id="7291"/>
    <lineage>
        <taxon>Eukaryota</taxon>
        <taxon>Metazoa</taxon>
        <taxon>Ecdysozoa</taxon>
        <taxon>Arthropoda</taxon>
        <taxon>Hexapoda</taxon>
        <taxon>Insecta</taxon>
        <taxon>Pterygota</taxon>
        <taxon>Neoptera</taxon>
        <taxon>Endopterygota</taxon>
        <taxon>Diptera</taxon>
        <taxon>Brachycera</taxon>
        <taxon>Muscomorpha</taxon>
        <taxon>Ephydroidea</taxon>
        <taxon>Drosophilidae</taxon>
        <taxon>Drosophila</taxon>
    </lineage>
</organism>
<feature type="coiled-coil region" evidence="1">
    <location>
        <begin position="29"/>
        <end position="84"/>
    </location>
</feature>
<keyword evidence="1" id="KW-0175">Coiled coil</keyword>
<gene>
    <name evidence="4" type="primary">LOC117569457</name>
</gene>
<evidence type="ECO:0000313" key="3">
    <source>
        <dbReference type="Proteomes" id="UP000515160"/>
    </source>
</evidence>
<evidence type="ECO:0000256" key="1">
    <source>
        <dbReference type="SAM" id="Coils"/>
    </source>
</evidence>
<evidence type="ECO:0000313" key="4">
    <source>
        <dbReference type="RefSeq" id="XP_034106513.1"/>
    </source>
</evidence>
<dbReference type="RefSeq" id="XP_034106513.1">
    <property type="nucleotide sequence ID" value="XM_034250622.2"/>
</dbReference>
<dbReference type="GeneID" id="117569457"/>
<accession>A0A6P8X439</accession>
<dbReference type="Proteomes" id="UP000515160">
    <property type="component" value="Chromosome 3"/>
</dbReference>